<dbReference type="InterPro" id="IPR000550">
    <property type="entry name" value="Hppk"/>
</dbReference>
<dbReference type="PANTHER" id="PTHR43071">
    <property type="entry name" value="2-AMINO-4-HYDROXY-6-HYDROXYMETHYLDIHYDROPTERIDINE PYROPHOSPHOKINASE"/>
    <property type="match status" value="1"/>
</dbReference>
<dbReference type="OrthoDB" id="9808041at2"/>
<comment type="function">
    <text evidence="10">Catalyzes the transfer of pyrophosphate from adenosine triphosphate (ATP) to 6-hydroxymethyl-7,8-dihydropterin, an enzymatic step in folate biosynthesis pathway.</text>
</comment>
<evidence type="ECO:0000256" key="6">
    <source>
        <dbReference type="ARBA" id="ARBA00022741"/>
    </source>
</evidence>
<comment type="caution">
    <text evidence="14">The sequence shown here is derived from an EMBL/GenBank/DDBJ whole genome shotgun (WGS) entry which is preliminary data.</text>
</comment>
<comment type="similarity">
    <text evidence="2">Belongs to the HPPK family.</text>
</comment>
<evidence type="ECO:0000256" key="9">
    <source>
        <dbReference type="ARBA" id="ARBA00022909"/>
    </source>
</evidence>
<dbReference type="Gene3D" id="3.30.70.560">
    <property type="entry name" value="7,8-Dihydro-6-hydroxymethylpterin-pyrophosphokinase HPPK"/>
    <property type="match status" value="1"/>
</dbReference>
<gene>
    <name evidence="14" type="ORF">NA8A_08739</name>
</gene>
<proteinExistence type="inferred from homology"/>
<evidence type="ECO:0000256" key="10">
    <source>
        <dbReference type="ARBA" id="ARBA00029409"/>
    </source>
</evidence>
<dbReference type="GO" id="GO:0046656">
    <property type="term" value="P:folic acid biosynthetic process"/>
    <property type="evidence" value="ECO:0007669"/>
    <property type="project" value="UniProtKB-KW"/>
</dbReference>
<dbReference type="EMBL" id="AMSI01000005">
    <property type="protein sequence ID" value="EKF42741.1"/>
    <property type="molecule type" value="Genomic_DNA"/>
</dbReference>
<evidence type="ECO:0000256" key="8">
    <source>
        <dbReference type="ARBA" id="ARBA00022840"/>
    </source>
</evidence>
<evidence type="ECO:0000256" key="4">
    <source>
        <dbReference type="ARBA" id="ARBA00016218"/>
    </source>
</evidence>
<dbReference type="EC" id="2.7.6.3" evidence="3"/>
<dbReference type="PATRIC" id="fig|1231190.3.peg.1826"/>
<protein>
    <recommendedName>
        <fullName evidence="4">2-amino-4-hydroxy-6-hydroxymethyldihydropteridine pyrophosphokinase</fullName>
        <ecNumber evidence="3">2.7.6.3</ecNumber>
    </recommendedName>
    <alternativeName>
        <fullName evidence="11">6-hydroxymethyl-7,8-dihydropterin pyrophosphokinase</fullName>
    </alternativeName>
    <alternativeName>
        <fullName evidence="12">7,8-dihydro-6-hydroxymethylpterin-pyrophosphokinase</fullName>
    </alternativeName>
</protein>
<comment type="pathway">
    <text evidence="1">Cofactor biosynthesis; tetrahydrofolate biosynthesis; 2-amino-4-hydroxy-6-hydroxymethyl-7,8-dihydropteridine diphosphate from 7,8-dihydroneopterin triphosphate: step 4/4.</text>
</comment>
<accession>K2P5Y6</accession>
<organism evidence="14 15">
    <name type="scientific">Nitratireductor indicus C115</name>
    <dbReference type="NCBI Taxonomy" id="1231190"/>
    <lineage>
        <taxon>Bacteria</taxon>
        <taxon>Pseudomonadati</taxon>
        <taxon>Pseudomonadota</taxon>
        <taxon>Alphaproteobacteria</taxon>
        <taxon>Hyphomicrobiales</taxon>
        <taxon>Phyllobacteriaceae</taxon>
        <taxon>Nitratireductor</taxon>
    </lineage>
</organism>
<evidence type="ECO:0000256" key="2">
    <source>
        <dbReference type="ARBA" id="ARBA00005810"/>
    </source>
</evidence>
<dbReference type="Proteomes" id="UP000007374">
    <property type="component" value="Unassembled WGS sequence"/>
</dbReference>
<sequence length="168" mass="19011">MKATHDVYLGLGGNIGNPQAAIHSVLSMLDRRGDTEVVAVSSLYRTPPWGKVDQPDFLNAAAHIRTDLEPHALLAACLDMERSLKRVRDERWGPRSIDIDILLYDDRMVNEEGLAIPHPRMTQRAFVLEPLAELAPQRLVEGRSIASWLETVDRVGLERVARPQDWWK</sequence>
<dbReference type="GO" id="GO:0046654">
    <property type="term" value="P:tetrahydrofolate biosynthetic process"/>
    <property type="evidence" value="ECO:0007669"/>
    <property type="project" value="UniProtKB-UniPathway"/>
</dbReference>
<dbReference type="InterPro" id="IPR035907">
    <property type="entry name" value="Hppk_sf"/>
</dbReference>
<dbReference type="eggNOG" id="COG0801">
    <property type="taxonomic scope" value="Bacteria"/>
</dbReference>
<dbReference type="Pfam" id="PF01288">
    <property type="entry name" value="HPPK"/>
    <property type="match status" value="1"/>
</dbReference>
<dbReference type="CDD" id="cd00483">
    <property type="entry name" value="HPPK"/>
    <property type="match status" value="1"/>
</dbReference>
<name>K2P5Y6_9HYPH</name>
<evidence type="ECO:0000313" key="14">
    <source>
        <dbReference type="EMBL" id="EKF42741.1"/>
    </source>
</evidence>
<keyword evidence="6" id="KW-0547">Nucleotide-binding</keyword>
<keyword evidence="9" id="KW-0289">Folate biosynthesis</keyword>
<evidence type="ECO:0000256" key="3">
    <source>
        <dbReference type="ARBA" id="ARBA00013253"/>
    </source>
</evidence>
<dbReference type="SUPFAM" id="SSF55083">
    <property type="entry name" value="6-hydroxymethyl-7,8-dihydropterin pyrophosphokinase, HPPK"/>
    <property type="match status" value="1"/>
</dbReference>
<evidence type="ECO:0000256" key="11">
    <source>
        <dbReference type="ARBA" id="ARBA00029766"/>
    </source>
</evidence>
<evidence type="ECO:0000313" key="15">
    <source>
        <dbReference type="Proteomes" id="UP000007374"/>
    </source>
</evidence>
<evidence type="ECO:0000256" key="12">
    <source>
        <dbReference type="ARBA" id="ARBA00033413"/>
    </source>
</evidence>
<evidence type="ECO:0000256" key="1">
    <source>
        <dbReference type="ARBA" id="ARBA00005051"/>
    </source>
</evidence>
<dbReference type="RefSeq" id="WP_009450077.1">
    <property type="nucleotide sequence ID" value="NZ_AMSI01000005.1"/>
</dbReference>
<dbReference type="GO" id="GO:0005524">
    <property type="term" value="F:ATP binding"/>
    <property type="evidence" value="ECO:0007669"/>
    <property type="project" value="UniProtKB-KW"/>
</dbReference>
<dbReference type="UniPathway" id="UPA00077">
    <property type="reaction ID" value="UER00155"/>
</dbReference>
<evidence type="ECO:0000259" key="13">
    <source>
        <dbReference type="PROSITE" id="PS00794"/>
    </source>
</evidence>
<dbReference type="STRING" id="721133.SAMN05216176_103126"/>
<dbReference type="GO" id="GO:0003848">
    <property type="term" value="F:2-amino-4-hydroxy-6-hydroxymethyldihydropteridine diphosphokinase activity"/>
    <property type="evidence" value="ECO:0007669"/>
    <property type="project" value="UniProtKB-EC"/>
</dbReference>
<reference evidence="14 15" key="1">
    <citation type="journal article" date="2012" name="J. Bacteriol.">
        <title>Genome Sequence of Nitratireductor indicus Type Strain C115.</title>
        <authorList>
            <person name="Lai Q."/>
            <person name="Li G."/>
            <person name="Yu Z."/>
            <person name="Shao Z."/>
        </authorList>
    </citation>
    <scope>NUCLEOTIDE SEQUENCE [LARGE SCALE GENOMIC DNA]</scope>
    <source>
        <strain evidence="14 15">C115</strain>
    </source>
</reference>
<evidence type="ECO:0000256" key="5">
    <source>
        <dbReference type="ARBA" id="ARBA00022679"/>
    </source>
</evidence>
<feature type="domain" description="7,8-dihydro-6-hydroxymethylpterin-pyrophosphokinase" evidence="13">
    <location>
        <begin position="91"/>
        <end position="102"/>
    </location>
</feature>
<keyword evidence="5" id="KW-0808">Transferase</keyword>
<keyword evidence="7 14" id="KW-0418">Kinase</keyword>
<dbReference type="AlphaFoldDB" id="K2P5Y6"/>
<dbReference type="GO" id="GO:0016301">
    <property type="term" value="F:kinase activity"/>
    <property type="evidence" value="ECO:0007669"/>
    <property type="project" value="UniProtKB-KW"/>
</dbReference>
<dbReference type="PANTHER" id="PTHR43071:SF1">
    <property type="entry name" value="2-AMINO-4-HYDROXY-6-HYDROXYMETHYLDIHYDROPTERIDINE PYROPHOSPHOKINASE"/>
    <property type="match status" value="1"/>
</dbReference>
<dbReference type="PROSITE" id="PS00794">
    <property type="entry name" value="HPPK"/>
    <property type="match status" value="1"/>
</dbReference>
<keyword evidence="15" id="KW-1185">Reference proteome</keyword>
<keyword evidence="8" id="KW-0067">ATP-binding</keyword>
<evidence type="ECO:0000256" key="7">
    <source>
        <dbReference type="ARBA" id="ARBA00022777"/>
    </source>
</evidence>
<dbReference type="NCBIfam" id="TIGR01498">
    <property type="entry name" value="folK"/>
    <property type="match status" value="1"/>
</dbReference>